<organism evidence="6">
    <name type="scientific">Fervidicoccus fontis</name>
    <dbReference type="NCBI Taxonomy" id="683846"/>
    <lineage>
        <taxon>Archaea</taxon>
        <taxon>Thermoproteota</taxon>
        <taxon>Thermoprotei</taxon>
        <taxon>Fervidicoccales</taxon>
        <taxon>Fervidicoccaceae</taxon>
        <taxon>Fervidicoccus</taxon>
    </lineage>
</organism>
<dbReference type="NCBIfam" id="TIGR01575">
    <property type="entry name" value="rimI"/>
    <property type="match status" value="1"/>
</dbReference>
<evidence type="ECO:0000256" key="1">
    <source>
        <dbReference type="ARBA" id="ARBA00005395"/>
    </source>
</evidence>
<evidence type="ECO:0000256" key="4">
    <source>
        <dbReference type="ARBA" id="ARBA00023315"/>
    </source>
</evidence>
<dbReference type="InterPro" id="IPR006464">
    <property type="entry name" value="AcTrfase_RimI/Ard1"/>
</dbReference>
<evidence type="ECO:0000259" key="5">
    <source>
        <dbReference type="PROSITE" id="PS51186"/>
    </source>
</evidence>
<dbReference type="InterPro" id="IPR016181">
    <property type="entry name" value="Acyl_CoA_acyltransferase"/>
</dbReference>
<keyword evidence="3" id="KW-0808">Transferase</keyword>
<comment type="caution">
    <text evidence="6">The sequence shown here is derived from an EMBL/GenBank/DDBJ whole genome shotgun (WGS) entry which is preliminary data.</text>
</comment>
<dbReference type="AlphaFoldDB" id="A0A7C2YSL5"/>
<dbReference type="EMBL" id="DSFE01000081">
    <property type="protein sequence ID" value="HEU97934.1"/>
    <property type="molecule type" value="Genomic_DNA"/>
</dbReference>
<dbReference type="InterPro" id="IPR050680">
    <property type="entry name" value="YpeA/RimI_acetyltransf"/>
</dbReference>
<reference evidence="6" key="1">
    <citation type="journal article" date="2020" name="mSystems">
        <title>Genome- and Community-Level Interaction Insights into Carbon Utilization and Element Cycling Functions of Hydrothermarchaeota in Hydrothermal Sediment.</title>
        <authorList>
            <person name="Zhou Z."/>
            <person name="Liu Y."/>
            <person name="Xu W."/>
            <person name="Pan J."/>
            <person name="Luo Z.H."/>
            <person name="Li M."/>
        </authorList>
    </citation>
    <scope>NUCLEOTIDE SEQUENCE [LARGE SCALE GENOMIC DNA]</scope>
    <source>
        <strain evidence="6">SpSt-1259</strain>
    </source>
</reference>
<dbReference type="InterPro" id="IPR000182">
    <property type="entry name" value="GNAT_dom"/>
</dbReference>
<accession>A0A7C2YSL5</accession>
<dbReference type="CDD" id="cd04301">
    <property type="entry name" value="NAT_SF"/>
    <property type="match status" value="1"/>
</dbReference>
<evidence type="ECO:0000256" key="2">
    <source>
        <dbReference type="ARBA" id="ARBA00022490"/>
    </source>
</evidence>
<dbReference type="Gene3D" id="3.40.630.30">
    <property type="match status" value="1"/>
</dbReference>
<keyword evidence="2" id="KW-0963">Cytoplasm</keyword>
<protein>
    <submittedName>
        <fullName evidence="6">Ribosomal-protein-alanine N-acetyltransferase</fullName>
    </submittedName>
</protein>
<dbReference type="PANTHER" id="PTHR43420:SF12">
    <property type="entry name" value="N-ACETYLTRANSFERASE DOMAIN-CONTAINING PROTEIN"/>
    <property type="match status" value="1"/>
</dbReference>
<gene>
    <name evidence="6" type="primary">rimI</name>
    <name evidence="6" type="ORF">ENO36_03665</name>
</gene>
<dbReference type="SUPFAM" id="SSF55729">
    <property type="entry name" value="Acyl-CoA N-acyltransferases (Nat)"/>
    <property type="match status" value="1"/>
</dbReference>
<evidence type="ECO:0000256" key="3">
    <source>
        <dbReference type="ARBA" id="ARBA00022679"/>
    </source>
</evidence>
<proteinExistence type="inferred from homology"/>
<dbReference type="Proteomes" id="UP000885664">
    <property type="component" value="Unassembled WGS sequence"/>
</dbReference>
<name>A0A7C2YSL5_9CREN</name>
<dbReference type="GO" id="GO:0008080">
    <property type="term" value="F:N-acetyltransferase activity"/>
    <property type="evidence" value="ECO:0007669"/>
    <property type="project" value="InterPro"/>
</dbReference>
<dbReference type="PROSITE" id="PS51186">
    <property type="entry name" value="GNAT"/>
    <property type="match status" value="1"/>
</dbReference>
<dbReference type="PANTHER" id="PTHR43420">
    <property type="entry name" value="ACETYLTRANSFERASE"/>
    <property type="match status" value="1"/>
</dbReference>
<keyword evidence="4" id="KW-0012">Acyltransferase</keyword>
<sequence>MCSWGISVERLSYKIRAANIADIRSVVRLERESFPNYPYPSEAFHYYYRKCQDLFLVAESEGMILGYVLGCSEDEVGHVVSIAVAQKFRGIGIGRKLMIELERRMMGKGVRRIRLEVSVSNDIARRLYLGLGYKELARIRGYYPDGSDALVMEKLI</sequence>
<comment type="similarity">
    <text evidence="1">Belongs to the acetyltransferase family. RimI subfamily.</text>
</comment>
<feature type="domain" description="N-acetyltransferase" evidence="5">
    <location>
        <begin position="13"/>
        <end position="156"/>
    </location>
</feature>
<evidence type="ECO:0000313" key="6">
    <source>
        <dbReference type="EMBL" id="HEU97934.1"/>
    </source>
</evidence>
<dbReference type="Pfam" id="PF00583">
    <property type="entry name" value="Acetyltransf_1"/>
    <property type="match status" value="1"/>
</dbReference>